<dbReference type="InterPro" id="IPR036390">
    <property type="entry name" value="WH_DNA-bd_sf"/>
</dbReference>
<feature type="compositionally biased region" description="Basic and acidic residues" evidence="1">
    <location>
        <begin position="81"/>
        <end position="90"/>
    </location>
</feature>
<dbReference type="eggNOG" id="ENOG502R9KD">
    <property type="taxonomic scope" value="Eukaryota"/>
</dbReference>
<reference evidence="2 3" key="2">
    <citation type="journal article" date="2012" name="Open Biol.">
        <title>Characteristics of nucleosomes and linker DNA regions on the genome of the basidiomycete Mixia osmundae revealed by mono- and dinucleosome mapping.</title>
        <authorList>
            <person name="Nishida H."/>
            <person name="Kondo S."/>
            <person name="Matsumoto T."/>
            <person name="Suzuki Y."/>
            <person name="Yoshikawa H."/>
            <person name="Taylor T.D."/>
            <person name="Sugiyama J."/>
        </authorList>
    </citation>
    <scope>NUCLEOTIDE SEQUENCE [LARGE SCALE GENOMIC DNA]</scope>
    <source>
        <strain evidence="3">CBS 9802 / IAM 14324 / JCM 22182 / KY 12970</strain>
    </source>
</reference>
<proteinExistence type="predicted"/>
<evidence type="ECO:0000313" key="2">
    <source>
        <dbReference type="EMBL" id="GAA98073.1"/>
    </source>
</evidence>
<feature type="compositionally biased region" description="Basic and acidic residues" evidence="1">
    <location>
        <begin position="63"/>
        <end position="73"/>
    </location>
</feature>
<evidence type="ECO:0008006" key="4">
    <source>
        <dbReference type="Google" id="ProtNLM"/>
    </source>
</evidence>
<dbReference type="RefSeq" id="XP_014569380.1">
    <property type="nucleotide sequence ID" value="XM_014713894.1"/>
</dbReference>
<organism evidence="2 3">
    <name type="scientific">Mixia osmundae (strain CBS 9802 / IAM 14324 / JCM 22182 / KY 12970)</name>
    <dbReference type="NCBI Taxonomy" id="764103"/>
    <lineage>
        <taxon>Eukaryota</taxon>
        <taxon>Fungi</taxon>
        <taxon>Dikarya</taxon>
        <taxon>Basidiomycota</taxon>
        <taxon>Pucciniomycotina</taxon>
        <taxon>Mixiomycetes</taxon>
        <taxon>Mixiales</taxon>
        <taxon>Mixiaceae</taxon>
        <taxon>Mixia</taxon>
    </lineage>
</organism>
<evidence type="ECO:0000256" key="1">
    <source>
        <dbReference type="SAM" id="MobiDB-lite"/>
    </source>
</evidence>
<dbReference type="Gene3D" id="1.10.10.10">
    <property type="entry name" value="Winged helix-like DNA-binding domain superfamily/Winged helix DNA-binding domain"/>
    <property type="match status" value="1"/>
</dbReference>
<sequence>MEEQKLCRNCGRIISPRAKWADDWATIRYCSKSCKAHKQALNRPDSLERSIELEIMTMLASQAKERKEGRSKETTVTCEQVEARMDEKPDRELVRQAARRLVAQGKIEITQQGGQVVEPSFARGVMHLRLR</sequence>
<name>G7E5G3_MIXOS</name>
<protein>
    <recommendedName>
        <fullName evidence="4">DUF2256 and DUF3253 domain-containing protein</fullName>
    </recommendedName>
</protein>
<dbReference type="HOGENOM" id="CLU_133948_0_0_1"/>
<dbReference type="AlphaFoldDB" id="G7E5G3"/>
<keyword evidence="3" id="KW-1185">Reference proteome</keyword>
<dbReference type="SUPFAM" id="SSF46785">
    <property type="entry name" value="Winged helix' DNA-binding domain"/>
    <property type="match status" value="1"/>
</dbReference>
<dbReference type="InterPro" id="IPR017136">
    <property type="entry name" value="UCP037205"/>
</dbReference>
<dbReference type="EMBL" id="BABT02000150">
    <property type="protein sequence ID" value="GAA98073.1"/>
    <property type="molecule type" value="Genomic_DNA"/>
</dbReference>
<evidence type="ECO:0000313" key="3">
    <source>
        <dbReference type="Proteomes" id="UP000009131"/>
    </source>
</evidence>
<dbReference type="InterPro" id="IPR036388">
    <property type="entry name" value="WH-like_DNA-bd_sf"/>
</dbReference>
<dbReference type="OrthoDB" id="537467at2759"/>
<accession>G7E5G3</accession>
<gene>
    <name evidence="2" type="primary">Mo04755</name>
    <name evidence="2" type="ORF">E5Q_04755</name>
</gene>
<dbReference type="Pfam" id="PF10013">
    <property type="entry name" value="DUF2256"/>
    <property type="match status" value="1"/>
</dbReference>
<dbReference type="PANTHER" id="PTHR37463:SF1">
    <property type="entry name" value="DUF2256 DOMAIN-CONTAINING PROTEIN"/>
    <property type="match status" value="1"/>
</dbReference>
<dbReference type="InterPro" id="IPR021660">
    <property type="entry name" value="DUF3253"/>
</dbReference>
<dbReference type="InParanoid" id="G7E5G3"/>
<reference evidence="2 3" key="1">
    <citation type="journal article" date="2011" name="J. Gen. Appl. Microbiol.">
        <title>Draft genome sequencing of the enigmatic basidiomycete Mixia osmundae.</title>
        <authorList>
            <person name="Nishida H."/>
            <person name="Nagatsuka Y."/>
            <person name="Sugiyama J."/>
        </authorList>
    </citation>
    <scope>NUCLEOTIDE SEQUENCE [LARGE SCALE GENOMIC DNA]</scope>
    <source>
        <strain evidence="3">CBS 9802 / IAM 14324 / JCM 22182 / KY 12970</strain>
    </source>
</reference>
<dbReference type="PANTHER" id="PTHR37463">
    <property type="entry name" value="GSL3115 PROTEIN"/>
    <property type="match status" value="1"/>
</dbReference>
<feature type="region of interest" description="Disordered" evidence="1">
    <location>
        <begin position="62"/>
        <end position="90"/>
    </location>
</feature>
<dbReference type="Pfam" id="PF11625">
    <property type="entry name" value="DUF3253"/>
    <property type="match status" value="1"/>
</dbReference>
<dbReference type="OMA" id="CGRTITW"/>
<dbReference type="Proteomes" id="UP000009131">
    <property type="component" value="Unassembled WGS sequence"/>
</dbReference>
<comment type="caution">
    <text evidence="2">The sequence shown here is derived from an EMBL/GenBank/DDBJ whole genome shotgun (WGS) entry which is preliminary data.</text>
</comment>